<dbReference type="GO" id="GO:0036444">
    <property type="term" value="P:calcium import into the mitochondrion"/>
    <property type="evidence" value="ECO:0007669"/>
    <property type="project" value="UniProtKB-UniRule"/>
</dbReference>
<dbReference type="PANTHER" id="PTHR33904:SF1">
    <property type="entry name" value="ESSENTIAL MCU REGULATOR, MITOCHONDRIAL"/>
    <property type="match status" value="1"/>
</dbReference>
<dbReference type="GO" id="GO:0051560">
    <property type="term" value="P:mitochondrial calcium ion homeostasis"/>
    <property type="evidence" value="ECO:0007669"/>
    <property type="project" value="UniProtKB-UniRule"/>
</dbReference>
<keyword evidence="16" id="KW-1185">Reference proteome</keyword>
<keyword evidence="7 14" id="KW-0999">Mitochondrion inner membrane</keyword>
<name>A0A9N9R0D0_9NEOP</name>
<evidence type="ECO:0000256" key="9">
    <source>
        <dbReference type="ARBA" id="ARBA00022946"/>
    </source>
</evidence>
<evidence type="ECO:0000256" key="1">
    <source>
        <dbReference type="ARBA" id="ARBA00004434"/>
    </source>
</evidence>
<evidence type="ECO:0000256" key="7">
    <source>
        <dbReference type="ARBA" id="ARBA00022792"/>
    </source>
</evidence>
<comment type="subcellular location">
    <subcellularLocation>
        <location evidence="1 14">Mitochondrion inner membrane</location>
        <topology evidence="1 14">Single-pass membrane protein</topology>
    </subcellularLocation>
</comment>
<keyword evidence="5 14" id="KW-0109">Calcium transport</keyword>
<dbReference type="PANTHER" id="PTHR33904">
    <property type="entry name" value="ESSENTIAL MCU REGULATOR, MITOCHONDRIAL"/>
    <property type="match status" value="1"/>
</dbReference>
<evidence type="ECO:0000256" key="8">
    <source>
        <dbReference type="ARBA" id="ARBA00022837"/>
    </source>
</evidence>
<feature type="transmembrane region" description="Helical" evidence="14">
    <location>
        <begin position="47"/>
        <end position="66"/>
    </location>
</feature>
<evidence type="ECO:0000256" key="2">
    <source>
        <dbReference type="ARBA" id="ARBA00008958"/>
    </source>
</evidence>
<evidence type="ECO:0000256" key="4">
    <source>
        <dbReference type="ARBA" id="ARBA00022448"/>
    </source>
</evidence>
<keyword evidence="9 14" id="KW-0809">Transit peptide</keyword>
<dbReference type="Proteomes" id="UP001153714">
    <property type="component" value="Chromosome 16"/>
</dbReference>
<dbReference type="EMBL" id="OU893347">
    <property type="protein sequence ID" value="CAG9786858.1"/>
    <property type="molecule type" value="Genomic_DNA"/>
</dbReference>
<evidence type="ECO:0000256" key="3">
    <source>
        <dbReference type="ARBA" id="ARBA00022180"/>
    </source>
</evidence>
<evidence type="ECO:0000256" key="10">
    <source>
        <dbReference type="ARBA" id="ARBA00022989"/>
    </source>
</evidence>
<evidence type="ECO:0000313" key="15">
    <source>
        <dbReference type="EMBL" id="CAG9786858.1"/>
    </source>
</evidence>
<dbReference type="AlphaFoldDB" id="A0A9N9R0D0"/>
<dbReference type="InterPro" id="IPR018782">
    <property type="entry name" value="MCU_reg"/>
</dbReference>
<evidence type="ECO:0000256" key="6">
    <source>
        <dbReference type="ARBA" id="ARBA00022692"/>
    </source>
</evidence>
<evidence type="ECO:0000256" key="11">
    <source>
        <dbReference type="ARBA" id="ARBA00023065"/>
    </source>
</evidence>
<organism evidence="15 16">
    <name type="scientific">Diatraea saccharalis</name>
    <name type="common">sugarcane borer</name>
    <dbReference type="NCBI Taxonomy" id="40085"/>
    <lineage>
        <taxon>Eukaryota</taxon>
        <taxon>Metazoa</taxon>
        <taxon>Ecdysozoa</taxon>
        <taxon>Arthropoda</taxon>
        <taxon>Hexapoda</taxon>
        <taxon>Insecta</taxon>
        <taxon>Pterygota</taxon>
        <taxon>Neoptera</taxon>
        <taxon>Endopterygota</taxon>
        <taxon>Lepidoptera</taxon>
        <taxon>Glossata</taxon>
        <taxon>Ditrysia</taxon>
        <taxon>Pyraloidea</taxon>
        <taxon>Crambidae</taxon>
        <taxon>Crambinae</taxon>
        <taxon>Diatraea</taxon>
    </lineage>
</organism>
<evidence type="ECO:0000256" key="5">
    <source>
        <dbReference type="ARBA" id="ARBA00022568"/>
    </source>
</evidence>
<keyword evidence="11 14" id="KW-0406">Ion transport</keyword>
<dbReference type="Pfam" id="PF10161">
    <property type="entry name" value="DDDD"/>
    <property type="match status" value="1"/>
</dbReference>
<sequence length="90" mass="9843">MIVYRLTRVFAQTKMISRNKVASLIPRRNATTTPTGAILPEPEKQPFGLLSVICAVVPGLLIGAAISKNIANFLEENELFVPSDDDDDDD</sequence>
<comment type="similarity">
    <text evidence="2 14">Belongs to the SMDT1/EMRE family.</text>
</comment>
<comment type="subunit">
    <text evidence="14">Component of the uniplex complex. Interacts (via the transmembrane region) with MCU (via the first transmembrane region); the interaction is direct.</text>
</comment>
<keyword evidence="4 14" id="KW-0813">Transport</keyword>
<evidence type="ECO:0000313" key="16">
    <source>
        <dbReference type="Proteomes" id="UP001153714"/>
    </source>
</evidence>
<reference evidence="15" key="2">
    <citation type="submission" date="2022-10" db="EMBL/GenBank/DDBJ databases">
        <authorList>
            <consortium name="ENA_rothamsted_submissions"/>
            <consortium name="culmorum"/>
            <person name="King R."/>
        </authorList>
    </citation>
    <scope>NUCLEOTIDE SEQUENCE</scope>
</reference>
<proteinExistence type="inferred from homology"/>
<keyword evidence="12 14" id="KW-0496">Mitochondrion</keyword>
<protein>
    <recommendedName>
        <fullName evidence="3 14">Essential MCU regulator, mitochondrial</fullName>
    </recommendedName>
    <alternativeName>
        <fullName evidence="14">Single-pass membrane protein with aspartate-rich tail 1, mitochondrial</fullName>
    </alternativeName>
</protein>
<keyword evidence="6 14" id="KW-0812">Transmembrane</keyword>
<comment type="function">
    <text evidence="14">Essential regulatory subunit of the mitochondrial calcium uniporter complex (uniplex), a complex that mediates calcium uptake into mitochondria.</text>
</comment>
<dbReference type="OrthoDB" id="10039145at2759"/>
<reference evidence="15" key="1">
    <citation type="submission" date="2021-12" db="EMBL/GenBank/DDBJ databases">
        <authorList>
            <person name="King R."/>
        </authorList>
    </citation>
    <scope>NUCLEOTIDE SEQUENCE</scope>
</reference>
<dbReference type="GO" id="GO:1990246">
    <property type="term" value="C:uniplex complex"/>
    <property type="evidence" value="ECO:0007669"/>
    <property type="project" value="UniProtKB-UniRule"/>
</dbReference>
<keyword evidence="8 14" id="KW-0106">Calcium</keyword>
<gene>
    <name evidence="15" type="ORF">DIATSA_LOCUS4788</name>
</gene>
<evidence type="ECO:0000256" key="14">
    <source>
        <dbReference type="RuleBase" id="RU369077"/>
    </source>
</evidence>
<keyword evidence="13 14" id="KW-0472">Membrane</keyword>
<evidence type="ECO:0000256" key="12">
    <source>
        <dbReference type="ARBA" id="ARBA00023128"/>
    </source>
</evidence>
<keyword evidence="10 14" id="KW-1133">Transmembrane helix</keyword>
<evidence type="ECO:0000256" key="13">
    <source>
        <dbReference type="ARBA" id="ARBA00023136"/>
    </source>
</evidence>
<accession>A0A9N9R0D0</accession>